<dbReference type="Pfam" id="PF10321">
    <property type="entry name" value="7TM_GPCR_Srt"/>
    <property type="match status" value="1"/>
</dbReference>
<accession>A0A914EKI6</accession>
<feature type="transmembrane region" description="Helical" evidence="1">
    <location>
        <begin position="19"/>
        <end position="43"/>
    </location>
</feature>
<protein>
    <submittedName>
        <fullName evidence="3">G-protein coupled receptors family 1 profile domain-containing protein</fullName>
    </submittedName>
</protein>
<evidence type="ECO:0000256" key="1">
    <source>
        <dbReference type="SAM" id="Phobius"/>
    </source>
</evidence>
<feature type="transmembrane region" description="Helical" evidence="1">
    <location>
        <begin position="90"/>
        <end position="112"/>
    </location>
</feature>
<keyword evidence="2" id="KW-1185">Reference proteome</keyword>
<dbReference type="InterPro" id="IPR019425">
    <property type="entry name" value="7TM_GPCR_serpentine_rcpt_Srt"/>
</dbReference>
<feature type="transmembrane region" description="Helical" evidence="1">
    <location>
        <begin position="63"/>
        <end position="84"/>
    </location>
</feature>
<dbReference type="WBParaSite" id="ACRNAN_scaffold839.g16916.t1">
    <property type="protein sequence ID" value="ACRNAN_scaffold839.g16916.t1"/>
    <property type="gene ID" value="ACRNAN_scaffold839.g16916"/>
</dbReference>
<dbReference type="Gene3D" id="1.20.1070.10">
    <property type="entry name" value="Rhodopsin 7-helix transmembrane proteins"/>
    <property type="match status" value="1"/>
</dbReference>
<sequence length="142" mass="16323">MTVTGIIRDSYNRDYVIPIFLYIVLTSYAIAYFFYLIAFGSLIVNRNKTTASNQLISKYELSLLIQSLIICGYKSIMGVLWTYYSAPNKAIYFVVWIFTVLQNGYNPFMYYAMNKKLRKEVNGLLEKIQQFGATVGISPDIS</sequence>
<name>A0A914EKI6_9BILA</name>
<organism evidence="2 3">
    <name type="scientific">Acrobeloides nanus</name>
    <dbReference type="NCBI Taxonomy" id="290746"/>
    <lineage>
        <taxon>Eukaryota</taxon>
        <taxon>Metazoa</taxon>
        <taxon>Ecdysozoa</taxon>
        <taxon>Nematoda</taxon>
        <taxon>Chromadorea</taxon>
        <taxon>Rhabditida</taxon>
        <taxon>Tylenchina</taxon>
        <taxon>Cephalobomorpha</taxon>
        <taxon>Cephaloboidea</taxon>
        <taxon>Cephalobidae</taxon>
        <taxon>Acrobeloides</taxon>
    </lineage>
</organism>
<keyword evidence="1" id="KW-0472">Membrane</keyword>
<evidence type="ECO:0000313" key="3">
    <source>
        <dbReference type="WBParaSite" id="ACRNAN_scaffold839.g16916.t1"/>
    </source>
</evidence>
<proteinExistence type="predicted"/>
<dbReference type="SUPFAM" id="SSF81321">
    <property type="entry name" value="Family A G protein-coupled receptor-like"/>
    <property type="match status" value="1"/>
</dbReference>
<evidence type="ECO:0000313" key="2">
    <source>
        <dbReference type="Proteomes" id="UP000887540"/>
    </source>
</evidence>
<dbReference type="Proteomes" id="UP000887540">
    <property type="component" value="Unplaced"/>
</dbReference>
<dbReference type="AlphaFoldDB" id="A0A914EKI6"/>
<keyword evidence="1" id="KW-0812">Transmembrane</keyword>
<keyword evidence="1" id="KW-1133">Transmembrane helix</keyword>
<reference evidence="3" key="1">
    <citation type="submission" date="2022-11" db="UniProtKB">
        <authorList>
            <consortium name="WormBaseParasite"/>
        </authorList>
    </citation>
    <scope>IDENTIFICATION</scope>
</reference>